<gene>
    <name evidence="9" type="ORF">HAND00432_LOCUS11915</name>
    <name evidence="10" type="ORF">HAND00432_LOCUS11916</name>
</gene>
<feature type="compositionally biased region" description="Polar residues" evidence="6">
    <location>
        <begin position="411"/>
        <end position="433"/>
    </location>
</feature>
<proteinExistence type="inferred from homology"/>
<dbReference type="EMBL" id="HBFX01019635">
    <property type="protein sequence ID" value="CAD8957377.1"/>
    <property type="molecule type" value="Transcribed_RNA"/>
</dbReference>
<evidence type="ECO:0000256" key="3">
    <source>
        <dbReference type="ARBA" id="ARBA00022692"/>
    </source>
</evidence>
<feature type="transmembrane region" description="Helical" evidence="7">
    <location>
        <begin position="281"/>
        <end position="302"/>
    </location>
</feature>
<evidence type="ECO:0000256" key="4">
    <source>
        <dbReference type="ARBA" id="ARBA00022989"/>
    </source>
</evidence>
<dbReference type="EMBL" id="HBFX01019634">
    <property type="protein sequence ID" value="CAD8957376.1"/>
    <property type="molecule type" value="Transcribed_RNA"/>
</dbReference>
<feature type="transmembrane region" description="Helical" evidence="7">
    <location>
        <begin position="52"/>
        <end position="74"/>
    </location>
</feature>
<sequence>MVLLLAILTLVWVSYFVVHIVDLLIKGYSFTIVGNIFPNYLLYSSFPNDWGISYAALISGSLVLVLIAAVFKFINEFRIKHKADVYYLDGEPARYGKIAFNMWNYNTSKPEEAKEASSRVASLFKVLKSEDTTAERVAARTQAEWTRLYIKRTVGITLNFLAILAGWAGIILSKFFLGGGSGTGVLALLLRNLPTVVPTLINGVLPQVIDLAVSIEAWDDPSTALKMRVARLYAAKILNALIQVVAVLIFYRGPIELFGDTRVLTRDCGYVTCEDQIGTTFFTLFITDVIIGTAASVGVAFGQMAVFKGVGMESLAYSEFKPPVQIIKVLYQQIFLWFTLPHFPAVVPIALLLWFIQFRVDVFVLFKFNAKKVTPFDARDSGTYFAMFYAVRTGRSLIPFAFTASSHRCAQHPPRTSNTPEASNLFTTPSQTPGHPLHLRGVDVLHLLCAQV</sequence>
<dbReference type="PANTHER" id="PTHR23302">
    <property type="entry name" value="TRANSMEMBRANE CHANNEL-RELATED"/>
    <property type="match status" value="1"/>
</dbReference>
<keyword evidence="5 7" id="KW-0472">Membrane</keyword>
<dbReference type="AlphaFoldDB" id="A0A6U4VEP4"/>
<evidence type="ECO:0000313" key="9">
    <source>
        <dbReference type="EMBL" id="CAD8957376.1"/>
    </source>
</evidence>
<feature type="transmembrane region" description="Helical" evidence="7">
    <location>
        <begin position="230"/>
        <end position="251"/>
    </location>
</feature>
<protein>
    <recommendedName>
        <fullName evidence="8">TMC domain-containing protein</fullName>
    </recommendedName>
</protein>
<comment type="similarity">
    <text evidence="2">Belongs to the TMC family.</text>
</comment>
<feature type="region of interest" description="Disordered" evidence="6">
    <location>
        <begin position="411"/>
        <end position="434"/>
    </location>
</feature>
<feature type="domain" description="TMC" evidence="8">
    <location>
        <begin position="274"/>
        <end position="378"/>
    </location>
</feature>
<comment type="subcellular location">
    <subcellularLocation>
        <location evidence="1">Membrane</location>
        <topology evidence="1">Multi-pass membrane protein</topology>
    </subcellularLocation>
</comment>
<reference evidence="9" key="1">
    <citation type="submission" date="2021-01" db="EMBL/GenBank/DDBJ databases">
        <authorList>
            <person name="Corre E."/>
            <person name="Pelletier E."/>
            <person name="Niang G."/>
            <person name="Scheremetjew M."/>
            <person name="Finn R."/>
            <person name="Kale V."/>
            <person name="Holt S."/>
            <person name="Cochrane G."/>
            <person name="Meng A."/>
            <person name="Brown T."/>
            <person name="Cohen L."/>
        </authorList>
    </citation>
    <scope>NUCLEOTIDE SEQUENCE</scope>
    <source>
        <strain evidence="9">CCMP644</strain>
    </source>
</reference>
<keyword evidence="3 7" id="KW-0812">Transmembrane</keyword>
<organism evidence="9">
    <name type="scientific">Hemiselmis andersenii</name>
    <name type="common">Cryptophyte alga</name>
    <dbReference type="NCBI Taxonomy" id="464988"/>
    <lineage>
        <taxon>Eukaryota</taxon>
        <taxon>Cryptophyceae</taxon>
        <taxon>Cryptomonadales</taxon>
        <taxon>Hemiselmidaceae</taxon>
        <taxon>Hemiselmis</taxon>
    </lineage>
</organism>
<feature type="transmembrane region" description="Helical" evidence="7">
    <location>
        <begin position="197"/>
        <end position="218"/>
    </location>
</feature>
<dbReference type="InterPro" id="IPR012496">
    <property type="entry name" value="TMC_dom"/>
</dbReference>
<dbReference type="GO" id="GO:0008381">
    <property type="term" value="F:mechanosensitive monoatomic ion channel activity"/>
    <property type="evidence" value="ECO:0007669"/>
    <property type="project" value="TreeGrafter"/>
</dbReference>
<evidence type="ECO:0000259" key="8">
    <source>
        <dbReference type="Pfam" id="PF07810"/>
    </source>
</evidence>
<evidence type="ECO:0000256" key="5">
    <source>
        <dbReference type="ARBA" id="ARBA00023136"/>
    </source>
</evidence>
<name>A0A6U4VEP4_HEMAN</name>
<evidence type="ECO:0000256" key="7">
    <source>
        <dbReference type="SAM" id="Phobius"/>
    </source>
</evidence>
<dbReference type="PANTHER" id="PTHR23302:SF24">
    <property type="entry name" value="TMC DOMAIN-CONTAINING PROTEIN"/>
    <property type="match status" value="1"/>
</dbReference>
<evidence type="ECO:0000256" key="6">
    <source>
        <dbReference type="SAM" id="MobiDB-lite"/>
    </source>
</evidence>
<keyword evidence="4 7" id="KW-1133">Transmembrane helix</keyword>
<feature type="transmembrane region" description="Helical" evidence="7">
    <location>
        <begin position="334"/>
        <end position="356"/>
    </location>
</feature>
<dbReference type="GO" id="GO:0005886">
    <property type="term" value="C:plasma membrane"/>
    <property type="evidence" value="ECO:0007669"/>
    <property type="project" value="InterPro"/>
</dbReference>
<evidence type="ECO:0000256" key="2">
    <source>
        <dbReference type="ARBA" id="ARBA00006510"/>
    </source>
</evidence>
<accession>A0A6U4VEP4</accession>
<evidence type="ECO:0000256" key="1">
    <source>
        <dbReference type="ARBA" id="ARBA00004141"/>
    </source>
</evidence>
<dbReference type="InterPro" id="IPR038900">
    <property type="entry name" value="TMC"/>
</dbReference>
<feature type="transmembrane region" description="Helical" evidence="7">
    <location>
        <begin position="156"/>
        <end position="177"/>
    </location>
</feature>
<dbReference type="Pfam" id="PF07810">
    <property type="entry name" value="TMC"/>
    <property type="match status" value="1"/>
</dbReference>
<evidence type="ECO:0000313" key="10">
    <source>
        <dbReference type="EMBL" id="CAD8957377.1"/>
    </source>
</evidence>